<keyword evidence="3" id="KW-1185">Reference proteome</keyword>
<feature type="compositionally biased region" description="Basic and acidic residues" evidence="1">
    <location>
        <begin position="87"/>
        <end position="100"/>
    </location>
</feature>
<accession>A0AAD6AZL1</accession>
<dbReference type="EMBL" id="JAPTMU010000013">
    <property type="protein sequence ID" value="KAJ4932980.1"/>
    <property type="molecule type" value="Genomic_DNA"/>
</dbReference>
<comment type="caution">
    <text evidence="2">The sequence shown here is derived from an EMBL/GenBank/DDBJ whole genome shotgun (WGS) entry which is preliminary data.</text>
</comment>
<proteinExistence type="predicted"/>
<gene>
    <name evidence="2" type="ORF">JOQ06_029818</name>
</gene>
<dbReference type="AlphaFoldDB" id="A0AAD6AZL1"/>
<organism evidence="2 3">
    <name type="scientific">Pogonophryne albipinna</name>
    <dbReference type="NCBI Taxonomy" id="1090488"/>
    <lineage>
        <taxon>Eukaryota</taxon>
        <taxon>Metazoa</taxon>
        <taxon>Chordata</taxon>
        <taxon>Craniata</taxon>
        <taxon>Vertebrata</taxon>
        <taxon>Euteleostomi</taxon>
        <taxon>Actinopterygii</taxon>
        <taxon>Neopterygii</taxon>
        <taxon>Teleostei</taxon>
        <taxon>Neoteleostei</taxon>
        <taxon>Acanthomorphata</taxon>
        <taxon>Eupercaria</taxon>
        <taxon>Perciformes</taxon>
        <taxon>Notothenioidei</taxon>
        <taxon>Pogonophryne</taxon>
    </lineage>
</organism>
<sequence>MPHQSFRGLKQVPVPKQCYGRHVSQVLETDDVRPLIGCLQWRRHQPAAQAAGTESRTRGDGRMAGVTGEGGGEGDKVGQGGGVAEECQGREVGVMEKVSR</sequence>
<evidence type="ECO:0000313" key="3">
    <source>
        <dbReference type="Proteomes" id="UP001219934"/>
    </source>
</evidence>
<evidence type="ECO:0000313" key="2">
    <source>
        <dbReference type="EMBL" id="KAJ4932980.1"/>
    </source>
</evidence>
<evidence type="ECO:0000256" key="1">
    <source>
        <dbReference type="SAM" id="MobiDB-lite"/>
    </source>
</evidence>
<reference evidence="2" key="1">
    <citation type="submission" date="2022-11" db="EMBL/GenBank/DDBJ databases">
        <title>Chromosome-level genome of Pogonophryne albipinna.</title>
        <authorList>
            <person name="Jo E."/>
        </authorList>
    </citation>
    <scope>NUCLEOTIDE SEQUENCE</scope>
    <source>
        <strain evidence="2">SGF0006</strain>
        <tissue evidence="2">Muscle</tissue>
    </source>
</reference>
<protein>
    <submittedName>
        <fullName evidence="2">Uncharacterized protein</fullName>
    </submittedName>
</protein>
<name>A0AAD6AZL1_9TELE</name>
<dbReference type="Proteomes" id="UP001219934">
    <property type="component" value="Unassembled WGS sequence"/>
</dbReference>
<feature type="region of interest" description="Disordered" evidence="1">
    <location>
        <begin position="44"/>
        <end position="100"/>
    </location>
</feature>
<feature type="compositionally biased region" description="Gly residues" evidence="1">
    <location>
        <begin position="67"/>
        <end position="83"/>
    </location>
</feature>